<reference evidence="4" key="1">
    <citation type="journal article" date="2019" name="Int. J. Syst. Evol. Microbiol.">
        <title>The Global Catalogue of Microorganisms (GCM) 10K type strain sequencing project: providing services to taxonomists for standard genome sequencing and annotation.</title>
        <authorList>
            <consortium name="The Broad Institute Genomics Platform"/>
            <consortium name="The Broad Institute Genome Sequencing Center for Infectious Disease"/>
            <person name="Wu L."/>
            <person name="Ma J."/>
        </authorList>
    </citation>
    <scope>NUCLEOTIDE SEQUENCE [LARGE SCALE GENOMIC DNA]</scope>
    <source>
        <strain evidence="4">JCM 18542</strain>
    </source>
</reference>
<gene>
    <name evidence="3" type="ORF">GCM10023353_01020</name>
</gene>
<sequence>MVLGYVLAFGFLGGALEAGMPIGVAYGIWTATGIAMVALLARAIWGDPLTRRMLVGIGVIAAGVVLVEIG</sequence>
<keyword evidence="2" id="KW-0472">Membrane</keyword>
<protein>
    <recommendedName>
        <fullName evidence="5">QacE family quaternary ammonium compound efflux SMR transporter</fullName>
    </recommendedName>
</protein>
<dbReference type="Pfam" id="PF00893">
    <property type="entry name" value="Multi_Drug_Res"/>
    <property type="match status" value="1"/>
</dbReference>
<evidence type="ECO:0008006" key="5">
    <source>
        <dbReference type="Google" id="ProtNLM"/>
    </source>
</evidence>
<feature type="transmembrane region" description="Helical" evidence="2">
    <location>
        <begin position="28"/>
        <end position="45"/>
    </location>
</feature>
<organism evidence="3 4">
    <name type="scientific">Tomitella cavernea</name>
    <dbReference type="NCBI Taxonomy" id="1387982"/>
    <lineage>
        <taxon>Bacteria</taxon>
        <taxon>Bacillati</taxon>
        <taxon>Actinomycetota</taxon>
        <taxon>Actinomycetes</taxon>
        <taxon>Mycobacteriales</taxon>
        <taxon>Tomitella</taxon>
    </lineage>
</organism>
<dbReference type="InterPro" id="IPR045324">
    <property type="entry name" value="Small_multidrug_res"/>
</dbReference>
<name>A0ABP9C1K3_9ACTN</name>
<dbReference type="SUPFAM" id="SSF103481">
    <property type="entry name" value="Multidrug resistance efflux transporter EmrE"/>
    <property type="match status" value="1"/>
</dbReference>
<evidence type="ECO:0000313" key="4">
    <source>
        <dbReference type="Proteomes" id="UP001500839"/>
    </source>
</evidence>
<evidence type="ECO:0000256" key="1">
    <source>
        <dbReference type="RuleBase" id="RU003942"/>
    </source>
</evidence>
<comment type="subcellular location">
    <subcellularLocation>
        <location evidence="1">Cell membrane</location>
        <topology evidence="1">Multi-pass membrane protein</topology>
    </subcellularLocation>
</comment>
<dbReference type="InterPro" id="IPR037185">
    <property type="entry name" value="EmrE-like"/>
</dbReference>
<evidence type="ECO:0000256" key="2">
    <source>
        <dbReference type="SAM" id="Phobius"/>
    </source>
</evidence>
<accession>A0ABP9C1K3</accession>
<proteinExistence type="inferred from homology"/>
<feature type="transmembrane region" description="Helical" evidence="2">
    <location>
        <begin position="52"/>
        <end position="69"/>
    </location>
</feature>
<keyword evidence="1 2" id="KW-0812">Transmembrane</keyword>
<dbReference type="EMBL" id="BAABKQ010000001">
    <property type="protein sequence ID" value="GAA4802765.1"/>
    <property type="molecule type" value="Genomic_DNA"/>
</dbReference>
<comment type="similarity">
    <text evidence="1">Belongs to the drug/metabolite transporter (DMT) superfamily. Small multidrug resistance (SMR) (TC 2.A.7.1) family.</text>
</comment>
<comment type="caution">
    <text evidence="3">The sequence shown here is derived from an EMBL/GenBank/DDBJ whole genome shotgun (WGS) entry which is preliminary data.</text>
</comment>
<evidence type="ECO:0000313" key="3">
    <source>
        <dbReference type="EMBL" id="GAA4802765.1"/>
    </source>
</evidence>
<keyword evidence="4" id="KW-1185">Reference proteome</keyword>
<dbReference type="Gene3D" id="1.10.3730.20">
    <property type="match status" value="1"/>
</dbReference>
<dbReference type="Proteomes" id="UP001500839">
    <property type="component" value="Unassembled WGS sequence"/>
</dbReference>
<keyword evidence="2" id="KW-1133">Transmembrane helix</keyword>